<dbReference type="Proteomes" id="UP001224359">
    <property type="component" value="Unassembled WGS sequence"/>
</dbReference>
<dbReference type="RefSeq" id="WP_306975120.1">
    <property type="nucleotide sequence ID" value="NZ_JAUSTQ010000003.1"/>
</dbReference>
<organism evidence="2 3">
    <name type="scientific">Alkalibacillus salilacus</name>
    <dbReference type="NCBI Taxonomy" id="284582"/>
    <lineage>
        <taxon>Bacteria</taxon>
        <taxon>Bacillati</taxon>
        <taxon>Bacillota</taxon>
        <taxon>Bacilli</taxon>
        <taxon>Bacillales</taxon>
        <taxon>Bacillaceae</taxon>
        <taxon>Alkalibacillus</taxon>
    </lineage>
</organism>
<feature type="compositionally biased region" description="Basic residues" evidence="1">
    <location>
        <begin position="9"/>
        <end position="29"/>
    </location>
</feature>
<keyword evidence="2" id="KW-0255">Endonuclease</keyword>
<keyword evidence="3" id="KW-1185">Reference proteome</keyword>
<evidence type="ECO:0000313" key="3">
    <source>
        <dbReference type="Proteomes" id="UP001224359"/>
    </source>
</evidence>
<dbReference type="EMBL" id="JAUSTQ010000003">
    <property type="protein sequence ID" value="MDQ0158981.1"/>
    <property type="molecule type" value="Genomic_DNA"/>
</dbReference>
<name>A0ABT9VDC7_9BACI</name>
<dbReference type="Gene3D" id="1.10.30.50">
    <property type="match status" value="1"/>
</dbReference>
<keyword evidence="2" id="KW-0378">Hydrolase</keyword>
<accession>A0ABT9VDC7</accession>
<reference evidence="2 3" key="1">
    <citation type="submission" date="2023-07" db="EMBL/GenBank/DDBJ databases">
        <title>Genomic Encyclopedia of Type Strains, Phase IV (KMG-IV): sequencing the most valuable type-strain genomes for metagenomic binning, comparative biology and taxonomic classification.</title>
        <authorList>
            <person name="Goeker M."/>
        </authorList>
    </citation>
    <scope>NUCLEOTIDE SEQUENCE [LARGE SCALE GENOMIC DNA]</scope>
    <source>
        <strain evidence="2 3">DSM 16460</strain>
    </source>
</reference>
<gene>
    <name evidence="2" type="ORF">J2S77_000945</name>
</gene>
<sequence>MYTKEQQLGKRKSRKQKDKTRITAKVRKEVKRRSGGRCERCGITNPWMFQMAHLEQASHVGPGDDPTNIVLLCGPSVNTGTCHDFADSTKEGREWRKRKRQELIEFYQHEAGNS</sequence>
<comment type="caution">
    <text evidence="2">The sequence shown here is derived from an EMBL/GenBank/DDBJ whole genome shotgun (WGS) entry which is preliminary data.</text>
</comment>
<feature type="region of interest" description="Disordered" evidence="1">
    <location>
        <begin position="1"/>
        <end position="29"/>
    </location>
</feature>
<proteinExistence type="predicted"/>
<dbReference type="GO" id="GO:0004519">
    <property type="term" value="F:endonuclease activity"/>
    <property type="evidence" value="ECO:0007669"/>
    <property type="project" value="UniProtKB-KW"/>
</dbReference>
<protein>
    <submittedName>
        <fullName evidence="2">Restriction endonuclease</fullName>
    </submittedName>
</protein>
<evidence type="ECO:0000313" key="2">
    <source>
        <dbReference type="EMBL" id="MDQ0158981.1"/>
    </source>
</evidence>
<evidence type="ECO:0000256" key="1">
    <source>
        <dbReference type="SAM" id="MobiDB-lite"/>
    </source>
</evidence>
<keyword evidence="2" id="KW-0540">Nuclease</keyword>